<keyword evidence="3" id="KW-1185">Reference proteome</keyword>
<dbReference type="AlphaFoldDB" id="A0A4Q8CYM4"/>
<keyword evidence="1" id="KW-1133">Transmembrane helix</keyword>
<comment type="caution">
    <text evidence="2">The sequence shown here is derived from an EMBL/GenBank/DDBJ whole genome shotgun (WGS) entry which is preliminary data.</text>
</comment>
<reference evidence="2 3" key="1">
    <citation type="submission" date="2019-02" db="EMBL/GenBank/DDBJ databases">
        <title>Genomic Encyclopedia of Type Strains, Phase IV (KMG-IV): sequencing the most valuable type-strain genomes for metagenomic binning, comparative biology and taxonomic classification.</title>
        <authorList>
            <person name="Goeker M."/>
        </authorList>
    </citation>
    <scope>NUCLEOTIDE SEQUENCE [LARGE SCALE GENOMIC DNA]</scope>
    <source>
        <strain evidence="2 3">DSM 21056</strain>
    </source>
</reference>
<dbReference type="EMBL" id="SHLI01000001">
    <property type="protein sequence ID" value="RZU98042.1"/>
    <property type="molecule type" value="Genomic_DNA"/>
</dbReference>
<evidence type="ECO:0000313" key="2">
    <source>
        <dbReference type="EMBL" id="RZU98042.1"/>
    </source>
</evidence>
<feature type="transmembrane region" description="Helical" evidence="1">
    <location>
        <begin position="19"/>
        <end position="38"/>
    </location>
</feature>
<accession>A0A4Q8CYM4</accession>
<evidence type="ECO:0000256" key="1">
    <source>
        <dbReference type="SAM" id="Phobius"/>
    </source>
</evidence>
<keyword evidence="1" id="KW-0472">Membrane</keyword>
<proteinExistence type="predicted"/>
<dbReference type="RefSeq" id="WP_130502388.1">
    <property type="nucleotide sequence ID" value="NZ_SHLI01000001.1"/>
</dbReference>
<evidence type="ECO:0000313" key="3">
    <source>
        <dbReference type="Proteomes" id="UP000292298"/>
    </source>
</evidence>
<sequence length="115" mass="12372">MEFSIFGILAVVLELFRPILLPLGLVILVDLFIFAMVVGRYRRLNLARGIRTAAGIGVLFGIAAALYFPAWTGASLTQLQSAIDYLAIIAAGVGIGFASACIVYPPLQLMMRKKA</sequence>
<feature type="transmembrane region" description="Helical" evidence="1">
    <location>
        <begin position="50"/>
        <end position="70"/>
    </location>
</feature>
<dbReference type="OrthoDB" id="9972330at2"/>
<protein>
    <submittedName>
        <fullName evidence="2">Uncharacterized protein</fullName>
    </submittedName>
</protein>
<name>A0A4Q8CYM4_9GAMM</name>
<organism evidence="2 3">
    <name type="scientific">Spiribacter vilamensis</name>
    <dbReference type="NCBI Taxonomy" id="531306"/>
    <lineage>
        <taxon>Bacteria</taxon>
        <taxon>Pseudomonadati</taxon>
        <taxon>Pseudomonadota</taxon>
        <taxon>Gammaproteobacteria</taxon>
        <taxon>Chromatiales</taxon>
        <taxon>Ectothiorhodospiraceae</taxon>
        <taxon>Spiribacter</taxon>
    </lineage>
</organism>
<dbReference type="Proteomes" id="UP000292298">
    <property type="component" value="Unassembled WGS sequence"/>
</dbReference>
<keyword evidence="1" id="KW-0812">Transmembrane</keyword>
<feature type="transmembrane region" description="Helical" evidence="1">
    <location>
        <begin position="82"/>
        <end position="104"/>
    </location>
</feature>
<gene>
    <name evidence="2" type="ORF">EV698_0278</name>
</gene>